<dbReference type="Pfam" id="PF00583">
    <property type="entry name" value="Acetyltransf_1"/>
    <property type="match status" value="1"/>
</dbReference>
<feature type="domain" description="N-acetyltransferase" evidence="2">
    <location>
        <begin position="278"/>
        <end position="430"/>
    </location>
</feature>
<feature type="region of interest" description="Disordered" evidence="1">
    <location>
        <begin position="1"/>
        <end position="107"/>
    </location>
</feature>
<dbReference type="SUPFAM" id="SSF55729">
    <property type="entry name" value="Acyl-CoA N-acyltransferases (Nat)"/>
    <property type="match status" value="1"/>
</dbReference>
<accession>F0YNL5</accession>
<dbReference type="AlphaFoldDB" id="F0YNL5"/>
<feature type="compositionally biased region" description="Basic and acidic residues" evidence="1">
    <location>
        <begin position="24"/>
        <end position="36"/>
    </location>
</feature>
<dbReference type="Proteomes" id="UP000002729">
    <property type="component" value="Unassembled WGS sequence"/>
</dbReference>
<organism evidence="4">
    <name type="scientific">Aureococcus anophagefferens</name>
    <name type="common">Harmful bloom alga</name>
    <dbReference type="NCBI Taxonomy" id="44056"/>
    <lineage>
        <taxon>Eukaryota</taxon>
        <taxon>Sar</taxon>
        <taxon>Stramenopiles</taxon>
        <taxon>Ochrophyta</taxon>
        <taxon>Pelagophyceae</taxon>
        <taxon>Pelagomonadales</taxon>
        <taxon>Pelagomonadaceae</taxon>
        <taxon>Aureococcus</taxon>
    </lineage>
</organism>
<feature type="region of interest" description="Disordered" evidence="1">
    <location>
        <begin position="681"/>
        <end position="702"/>
    </location>
</feature>
<dbReference type="InterPro" id="IPR016181">
    <property type="entry name" value="Acyl_CoA_acyltransferase"/>
</dbReference>
<reference evidence="3 4" key="1">
    <citation type="journal article" date="2011" name="Proc. Natl. Acad. Sci. U.S.A.">
        <title>Niche of harmful alga Aureococcus anophagefferens revealed through ecogenomics.</title>
        <authorList>
            <person name="Gobler C.J."/>
            <person name="Berry D.L."/>
            <person name="Dyhrman S.T."/>
            <person name="Wilhelm S.W."/>
            <person name="Salamov A."/>
            <person name="Lobanov A.V."/>
            <person name="Zhang Y."/>
            <person name="Collier J.L."/>
            <person name="Wurch L.L."/>
            <person name="Kustka A.B."/>
            <person name="Dill B.D."/>
            <person name="Shah M."/>
            <person name="VerBerkmoes N.C."/>
            <person name="Kuo A."/>
            <person name="Terry A."/>
            <person name="Pangilinan J."/>
            <person name="Lindquist E.A."/>
            <person name="Lucas S."/>
            <person name="Paulsen I.T."/>
            <person name="Hattenrath-Lehmann T.K."/>
            <person name="Talmage S.C."/>
            <person name="Walker E.A."/>
            <person name="Koch F."/>
            <person name="Burson A.M."/>
            <person name="Marcoval M.A."/>
            <person name="Tang Y.Z."/>
            <person name="Lecleir G.R."/>
            <person name="Coyne K.J."/>
            <person name="Berg G.M."/>
            <person name="Bertrand E.M."/>
            <person name="Saito M.A."/>
            <person name="Gladyshev V.N."/>
            <person name="Grigoriev I.V."/>
        </authorList>
    </citation>
    <scope>NUCLEOTIDE SEQUENCE [LARGE SCALE GENOMIC DNA]</scope>
    <source>
        <strain evidence="4">CCMP 1984</strain>
    </source>
</reference>
<evidence type="ECO:0000256" key="1">
    <source>
        <dbReference type="SAM" id="MobiDB-lite"/>
    </source>
</evidence>
<dbReference type="InterPro" id="IPR000182">
    <property type="entry name" value="GNAT_dom"/>
</dbReference>
<feature type="compositionally biased region" description="Basic and acidic residues" evidence="1">
    <location>
        <begin position="49"/>
        <end position="59"/>
    </location>
</feature>
<feature type="compositionally biased region" description="Basic residues" evidence="1">
    <location>
        <begin position="60"/>
        <end position="75"/>
    </location>
</feature>
<dbReference type="EMBL" id="GL833178">
    <property type="protein sequence ID" value="EGB03286.1"/>
    <property type="molecule type" value="Genomic_DNA"/>
</dbReference>
<feature type="compositionally biased region" description="Low complexity" evidence="1">
    <location>
        <begin position="93"/>
        <end position="106"/>
    </location>
</feature>
<dbReference type="GO" id="GO:0016747">
    <property type="term" value="F:acyltransferase activity, transferring groups other than amino-acyl groups"/>
    <property type="evidence" value="ECO:0007669"/>
    <property type="project" value="InterPro"/>
</dbReference>
<evidence type="ECO:0000259" key="2">
    <source>
        <dbReference type="PROSITE" id="PS51186"/>
    </source>
</evidence>
<sequence>MPSSEPDFASMTERQQVAYLLKVRSAEKPARRGGDKENDENAPPTPSDVLKRGDVLQKPKDKRAKAKGHDKKARARSPMLRRPLFPAASPVGAPDTEAAAPAAPKPLSREARALRGDEPRPPRAPRPPPIKFVAIESVAADAAVDAARGRPSSTAGPPPCSFCRSDVPSLGDVVWINAYPDNDPTNRARWYVSRVVRVLQRRPNGRGGRLRVRYDVDASFDTLDWPDFANARVEGPRTLDGPLAAVRDRAGRCVLSGPHVAAFAPSAAAEAAAAAPGVDALSVRGDDPTDALRQYKELADGLLAGLRGRSCLHKHVFDKASTTLVARDGGGRVVGGATLRLLESGRSVVAEVTTVCVAQREGVARTGVGSRLLDAVERLARVEAGTRAAFLFAAAENTDAASAFWRKRGLVAGPVADHVARHLVEARAILEYSNVHHVCLRLDDGDDLPSDGDSDGEDLGAHALALEDDALLADLGRLDIAGDNGQFLVDVFLLPPWWLLGPPLRRWLAPPPKQTLPDATGFLALRVVSWLRYAPPVDGVVRWWRGAEDARLLLAAEPPAVVKRCLDDYVIPWLLGHGLERWVTFARRLPDLGDVANEYRVWRRAAYSILTSLKLVLLALAVRRAHRERLLLFDALRSRAAHRIYSALRLNAAKRRLERSRAELKRSSSSHSFASFESLEPNAVSDDDDDERSPRLPRNSRSEIPAVTPARAWIRFRDPSRTLLAALGSRRRPSVCEDIDGPGDLTPPSLMNSRSDHCFTASGALASGTNFGDSQYSVLEVDQKGKDAMEKIPKPKGPIIWATSNSPGFGNVPGLPSNAENPALK</sequence>
<feature type="region of interest" description="Disordered" evidence="1">
    <location>
        <begin position="789"/>
        <end position="825"/>
    </location>
</feature>
<keyword evidence="4" id="KW-1185">Reference proteome</keyword>
<dbReference type="KEGG" id="aaf:AURANDRAFT_68137"/>
<dbReference type="OrthoDB" id="10659588at2759"/>
<dbReference type="InParanoid" id="F0YNL5"/>
<name>F0YNL5_AURAN</name>
<dbReference type="PROSITE" id="PS51186">
    <property type="entry name" value="GNAT"/>
    <property type="match status" value="1"/>
</dbReference>
<evidence type="ECO:0000313" key="3">
    <source>
        <dbReference type="EMBL" id="EGB03286.1"/>
    </source>
</evidence>
<dbReference type="RefSeq" id="XP_009042003.1">
    <property type="nucleotide sequence ID" value="XM_009043755.1"/>
</dbReference>
<gene>
    <name evidence="3" type="ORF">AURANDRAFT_68137</name>
</gene>
<evidence type="ECO:0000313" key="4">
    <source>
        <dbReference type="Proteomes" id="UP000002729"/>
    </source>
</evidence>
<protein>
    <submittedName>
        <fullName evidence="3">Expressed protein</fullName>
    </submittedName>
</protein>
<proteinExistence type="predicted"/>
<dbReference type="GeneID" id="20226622"/>
<dbReference type="Gene3D" id="3.40.630.30">
    <property type="match status" value="1"/>
</dbReference>